<dbReference type="PROSITE" id="PS51819">
    <property type="entry name" value="VOC"/>
    <property type="match status" value="1"/>
</dbReference>
<gene>
    <name evidence="3" type="ORF">WPS_14040</name>
</gene>
<keyword evidence="1" id="KW-0479">Metal-binding</keyword>
<proteinExistence type="predicted"/>
<dbReference type="InterPro" id="IPR004360">
    <property type="entry name" value="Glyas_Fos-R_dOase_dom"/>
</dbReference>
<dbReference type="SUPFAM" id="SSF54593">
    <property type="entry name" value="Glyoxalase/Bleomycin resistance protein/Dihydroxybiphenyl dioxygenase"/>
    <property type="match status" value="1"/>
</dbReference>
<dbReference type="InterPro" id="IPR037523">
    <property type="entry name" value="VOC_core"/>
</dbReference>
<organism evidence="3 4">
    <name type="scientific">Vulcanimicrobium alpinum</name>
    <dbReference type="NCBI Taxonomy" id="3016050"/>
    <lineage>
        <taxon>Bacteria</taxon>
        <taxon>Bacillati</taxon>
        <taxon>Vulcanimicrobiota</taxon>
        <taxon>Vulcanimicrobiia</taxon>
        <taxon>Vulcanimicrobiales</taxon>
        <taxon>Vulcanimicrobiaceae</taxon>
        <taxon>Vulcanimicrobium</taxon>
    </lineage>
</organism>
<dbReference type="InterPro" id="IPR029068">
    <property type="entry name" value="Glyas_Bleomycin-R_OHBP_Dase"/>
</dbReference>
<dbReference type="PANTHER" id="PTHR43048">
    <property type="entry name" value="METHYLMALONYL-COA EPIMERASE"/>
    <property type="match status" value="1"/>
</dbReference>
<accession>A0AAN1XXF0</accession>
<dbReference type="Proteomes" id="UP001317532">
    <property type="component" value="Chromosome"/>
</dbReference>
<evidence type="ECO:0000313" key="4">
    <source>
        <dbReference type="Proteomes" id="UP001317532"/>
    </source>
</evidence>
<dbReference type="PANTHER" id="PTHR43048:SF3">
    <property type="entry name" value="METHYLMALONYL-COA EPIMERASE, MITOCHONDRIAL"/>
    <property type="match status" value="1"/>
</dbReference>
<evidence type="ECO:0000259" key="2">
    <source>
        <dbReference type="PROSITE" id="PS51819"/>
    </source>
</evidence>
<dbReference type="InterPro" id="IPR051785">
    <property type="entry name" value="MMCE/EMCE_epimerase"/>
</dbReference>
<dbReference type="CDD" id="cd06587">
    <property type="entry name" value="VOC"/>
    <property type="match status" value="1"/>
</dbReference>
<protein>
    <recommendedName>
        <fullName evidence="2">VOC domain-containing protein</fullName>
    </recommendedName>
</protein>
<name>A0AAN1XXF0_UNVUL</name>
<dbReference type="EMBL" id="AP025523">
    <property type="protein sequence ID" value="BDE06128.1"/>
    <property type="molecule type" value="Genomic_DNA"/>
</dbReference>
<dbReference type="GO" id="GO:0046491">
    <property type="term" value="P:L-methylmalonyl-CoA metabolic process"/>
    <property type="evidence" value="ECO:0007669"/>
    <property type="project" value="TreeGrafter"/>
</dbReference>
<dbReference type="GO" id="GO:0004493">
    <property type="term" value="F:methylmalonyl-CoA epimerase activity"/>
    <property type="evidence" value="ECO:0007669"/>
    <property type="project" value="TreeGrafter"/>
</dbReference>
<evidence type="ECO:0000256" key="1">
    <source>
        <dbReference type="ARBA" id="ARBA00022723"/>
    </source>
</evidence>
<evidence type="ECO:0000313" key="3">
    <source>
        <dbReference type="EMBL" id="BDE06128.1"/>
    </source>
</evidence>
<dbReference type="RefSeq" id="WP_317997115.1">
    <property type="nucleotide sequence ID" value="NZ_AP025523.1"/>
</dbReference>
<reference evidence="3 4" key="1">
    <citation type="journal article" date="2022" name="ISME Commun">
        <title>Vulcanimicrobium alpinus gen. nov. sp. nov., the first cultivated representative of the candidate phylum 'Eremiobacterota', is a metabolically versatile aerobic anoxygenic phototroph.</title>
        <authorList>
            <person name="Yabe S."/>
            <person name="Muto K."/>
            <person name="Abe K."/>
            <person name="Yokota A."/>
            <person name="Staudigel H."/>
            <person name="Tebo B.M."/>
        </authorList>
    </citation>
    <scope>NUCLEOTIDE SEQUENCE [LARGE SCALE GENOMIC DNA]</scope>
    <source>
        <strain evidence="3 4">WC8-2</strain>
    </source>
</reference>
<sequence>MEHAPIPVSGMDASGYMVKDAGRAIAFYRDVFGLEPSWVYPGGHGAEYELSDGTTFVLWGGGAQPAMPFQPSNGILFRVADVAAAVAALQARGIAVQMQTETPVCVMAMIADSEGNTVTLHQRKAAPAR</sequence>
<dbReference type="Gene3D" id="3.10.180.10">
    <property type="entry name" value="2,3-Dihydroxybiphenyl 1,2-Dioxygenase, domain 1"/>
    <property type="match status" value="1"/>
</dbReference>
<feature type="domain" description="VOC" evidence="2">
    <location>
        <begin position="10"/>
        <end position="123"/>
    </location>
</feature>
<dbReference type="AlphaFoldDB" id="A0AAN1XXF0"/>
<dbReference type="Pfam" id="PF00903">
    <property type="entry name" value="Glyoxalase"/>
    <property type="match status" value="1"/>
</dbReference>
<dbReference type="GO" id="GO:0046872">
    <property type="term" value="F:metal ion binding"/>
    <property type="evidence" value="ECO:0007669"/>
    <property type="project" value="UniProtKB-KW"/>
</dbReference>
<keyword evidence="4" id="KW-1185">Reference proteome</keyword>
<dbReference type="KEGG" id="vab:WPS_14040"/>